<protein>
    <submittedName>
        <fullName evidence="4">Amino-acid N-acetyltransferase</fullName>
    </submittedName>
</protein>
<keyword evidence="1 4" id="KW-0808">Transferase</keyword>
<dbReference type="STRING" id="1123291.SAMN04490355_102423"/>
<dbReference type="PANTHER" id="PTHR30602:SF12">
    <property type="entry name" value="AMINO-ACID ACETYLTRANSFERASE NAGS1, CHLOROPLASTIC-RELATED"/>
    <property type="match status" value="1"/>
</dbReference>
<sequence>MLYRKATFKDVETMYTLINAYAEQGLMLGRSRNMLYECLRDFVLAEDNGEVVGMGALHLVWDALAEIRAMAIAPHATKSGIGRSIVQALIEEAKTLEIKTIFTLTYQPGFFIKQGFKELSKDQLPHKVWKECINCTKFPNCDEIALNIEI</sequence>
<keyword evidence="2" id="KW-0012">Acyltransferase</keyword>
<evidence type="ECO:0000256" key="1">
    <source>
        <dbReference type="ARBA" id="ARBA00022679"/>
    </source>
</evidence>
<dbReference type="AlphaFoldDB" id="A0A1I4LDU0"/>
<reference evidence="5" key="1">
    <citation type="submission" date="2016-10" db="EMBL/GenBank/DDBJ databases">
        <authorList>
            <person name="Varghese N."/>
            <person name="Submissions S."/>
        </authorList>
    </citation>
    <scope>NUCLEOTIDE SEQUENCE [LARGE SCALE GENOMIC DNA]</scope>
    <source>
        <strain evidence="5">DSM 13327</strain>
    </source>
</reference>
<gene>
    <name evidence="4" type="ORF">SAMN04490355_102423</name>
</gene>
<evidence type="ECO:0000256" key="2">
    <source>
        <dbReference type="ARBA" id="ARBA00023315"/>
    </source>
</evidence>
<dbReference type="PROSITE" id="PS51186">
    <property type="entry name" value="GNAT"/>
    <property type="match status" value="1"/>
</dbReference>
<dbReference type="InterPro" id="IPR010167">
    <property type="entry name" value="NH2A_AcTrfase"/>
</dbReference>
<dbReference type="Pfam" id="PF00583">
    <property type="entry name" value="Acetyltransf_1"/>
    <property type="match status" value="1"/>
</dbReference>
<dbReference type="NCBIfam" id="NF005840">
    <property type="entry name" value="PRK07757.1"/>
    <property type="match status" value="1"/>
</dbReference>
<dbReference type="GO" id="GO:0004042">
    <property type="term" value="F:L-glutamate N-acetyltransferase activity"/>
    <property type="evidence" value="ECO:0007669"/>
    <property type="project" value="InterPro"/>
</dbReference>
<dbReference type="RefSeq" id="WP_090938245.1">
    <property type="nucleotide sequence ID" value="NZ_FOTS01000024.1"/>
</dbReference>
<dbReference type="OrthoDB" id="9793138at2"/>
<evidence type="ECO:0000259" key="3">
    <source>
        <dbReference type="PROSITE" id="PS51186"/>
    </source>
</evidence>
<dbReference type="CDD" id="cd04301">
    <property type="entry name" value="NAT_SF"/>
    <property type="match status" value="1"/>
</dbReference>
<name>A0A1I4LDU0_9FIRM</name>
<dbReference type="InterPro" id="IPR000182">
    <property type="entry name" value="GNAT_dom"/>
</dbReference>
<dbReference type="InterPro" id="IPR016181">
    <property type="entry name" value="Acyl_CoA_acyltransferase"/>
</dbReference>
<keyword evidence="5" id="KW-1185">Reference proteome</keyword>
<dbReference type="EMBL" id="FOTS01000024">
    <property type="protein sequence ID" value="SFL89172.1"/>
    <property type="molecule type" value="Genomic_DNA"/>
</dbReference>
<proteinExistence type="predicted"/>
<dbReference type="SUPFAM" id="SSF55729">
    <property type="entry name" value="Acyl-CoA N-acyltransferases (Nat)"/>
    <property type="match status" value="1"/>
</dbReference>
<evidence type="ECO:0000313" key="5">
    <source>
        <dbReference type="Proteomes" id="UP000199520"/>
    </source>
</evidence>
<dbReference type="GO" id="GO:0005737">
    <property type="term" value="C:cytoplasm"/>
    <property type="evidence" value="ECO:0007669"/>
    <property type="project" value="InterPro"/>
</dbReference>
<dbReference type="GO" id="GO:0006526">
    <property type="term" value="P:L-arginine biosynthetic process"/>
    <property type="evidence" value="ECO:0007669"/>
    <property type="project" value="InterPro"/>
</dbReference>
<organism evidence="4 5">
    <name type="scientific">Pelosinus propionicus DSM 13327</name>
    <dbReference type="NCBI Taxonomy" id="1123291"/>
    <lineage>
        <taxon>Bacteria</taxon>
        <taxon>Bacillati</taxon>
        <taxon>Bacillota</taxon>
        <taxon>Negativicutes</taxon>
        <taxon>Selenomonadales</taxon>
        <taxon>Sporomusaceae</taxon>
        <taxon>Pelosinus</taxon>
    </lineage>
</organism>
<feature type="domain" description="N-acetyltransferase" evidence="3">
    <location>
        <begin position="1"/>
        <end position="135"/>
    </location>
</feature>
<dbReference type="Gene3D" id="3.40.630.30">
    <property type="match status" value="1"/>
</dbReference>
<accession>A0A1I4LDU0</accession>
<evidence type="ECO:0000313" key="4">
    <source>
        <dbReference type="EMBL" id="SFL89172.1"/>
    </source>
</evidence>
<dbReference type="PANTHER" id="PTHR30602">
    <property type="entry name" value="AMINO-ACID ACETYLTRANSFERASE"/>
    <property type="match status" value="1"/>
</dbReference>
<dbReference type="Proteomes" id="UP000199520">
    <property type="component" value="Unassembled WGS sequence"/>
</dbReference>